<comment type="function">
    <text evidence="12">Ethanolamine phosphate transferase involved in glycosylphosphatidylinositol-anchor biosynthesis. Transfers ethanolamine phosphate to the first alpha-1,4-linked mannose of the glycosylphosphatidylinositol precursor of GPI-anchor.</text>
</comment>
<dbReference type="Pfam" id="PF04987">
    <property type="entry name" value="PigN"/>
    <property type="match status" value="1"/>
</dbReference>
<keyword evidence="11" id="KW-0325">Glycoprotein</keyword>
<evidence type="ECO:0000259" key="13">
    <source>
        <dbReference type="Pfam" id="PF04987"/>
    </source>
</evidence>
<dbReference type="EC" id="2.-.-.-" evidence="12"/>
<dbReference type="RefSeq" id="XP_062707725.1">
    <property type="nucleotide sequence ID" value="XM_062851741.1"/>
</dbReference>
<keyword evidence="15" id="KW-1185">Reference proteome</keyword>
<dbReference type="EnsemblMetazoa" id="AALFPA23_001120.R882">
    <property type="protein sequence ID" value="AALFPA23_001120.P882"/>
    <property type="gene ID" value="AALFPA23_001120"/>
</dbReference>
<evidence type="ECO:0000256" key="10">
    <source>
        <dbReference type="ARBA" id="ARBA00023136"/>
    </source>
</evidence>
<feature type="transmembrane region" description="Helical" evidence="12">
    <location>
        <begin position="822"/>
        <end position="843"/>
    </location>
</feature>
<evidence type="ECO:0000313" key="15">
    <source>
        <dbReference type="Proteomes" id="UP000069940"/>
    </source>
</evidence>
<feature type="transmembrane region" description="Helical" evidence="12">
    <location>
        <begin position="493"/>
        <end position="515"/>
    </location>
</feature>
<dbReference type="InterPro" id="IPR002591">
    <property type="entry name" value="Phosphodiest/P_Trfase"/>
</dbReference>
<feature type="transmembrane region" description="Helical" evidence="12">
    <location>
        <begin position="627"/>
        <end position="645"/>
    </location>
</feature>
<dbReference type="Proteomes" id="UP000069940">
    <property type="component" value="Unassembled WGS sequence"/>
</dbReference>
<feature type="transmembrane region" description="Helical" evidence="12">
    <location>
        <begin position="436"/>
        <end position="457"/>
    </location>
</feature>
<evidence type="ECO:0000256" key="6">
    <source>
        <dbReference type="ARBA" id="ARBA00022679"/>
    </source>
</evidence>
<evidence type="ECO:0000256" key="4">
    <source>
        <dbReference type="ARBA" id="ARBA00020831"/>
    </source>
</evidence>
<dbReference type="SUPFAM" id="SSF53649">
    <property type="entry name" value="Alkaline phosphatase-like"/>
    <property type="match status" value="1"/>
</dbReference>
<feature type="transmembrane region" description="Helical" evidence="12">
    <location>
        <begin position="527"/>
        <end position="550"/>
    </location>
</feature>
<feature type="domain" description="GPI ethanolamine phosphate transferase 1 C-terminal" evidence="13">
    <location>
        <begin position="423"/>
        <end position="848"/>
    </location>
</feature>
<evidence type="ECO:0000256" key="5">
    <source>
        <dbReference type="ARBA" id="ARBA00022502"/>
    </source>
</evidence>
<keyword evidence="9 12" id="KW-1133">Transmembrane helix</keyword>
<proteinExistence type="inferred from homology"/>
<evidence type="ECO:0000256" key="7">
    <source>
        <dbReference type="ARBA" id="ARBA00022692"/>
    </source>
</evidence>
<feature type="transmembrane region" description="Helical" evidence="12">
    <location>
        <begin position="855"/>
        <end position="879"/>
    </location>
</feature>
<feature type="transmembrane region" description="Helical" evidence="12">
    <location>
        <begin position="570"/>
        <end position="589"/>
    </location>
</feature>
<comment type="subcellular location">
    <subcellularLocation>
        <location evidence="1 12">Endoplasmic reticulum membrane</location>
        <topology evidence="1 12">Multi-pass membrane protein</topology>
    </subcellularLocation>
</comment>
<dbReference type="Pfam" id="PF01663">
    <property type="entry name" value="Phosphodiest"/>
    <property type="match status" value="1"/>
</dbReference>
<dbReference type="PANTHER" id="PTHR12250">
    <property type="entry name" value="PHOSPHATIDYLINOSITOL GLYCAN, CLASS N"/>
    <property type="match status" value="1"/>
</dbReference>
<evidence type="ECO:0000256" key="12">
    <source>
        <dbReference type="RuleBase" id="RU367138"/>
    </source>
</evidence>
<evidence type="ECO:0000256" key="2">
    <source>
        <dbReference type="ARBA" id="ARBA00004687"/>
    </source>
</evidence>
<feature type="transmembrane region" description="Helical" evidence="12">
    <location>
        <begin position="596"/>
        <end position="615"/>
    </location>
</feature>
<keyword evidence="6 12" id="KW-0808">Transferase</keyword>
<comment type="similarity">
    <text evidence="3 12">Belongs to the PIGG/PIGN/PIGO family. PIGN subfamily.</text>
</comment>
<dbReference type="InterPro" id="IPR007070">
    <property type="entry name" value="GPI_EtnP_transferase_1"/>
</dbReference>
<feature type="transmembrane region" description="Helical" evidence="12">
    <location>
        <begin position="5"/>
        <end position="24"/>
    </location>
</feature>
<evidence type="ECO:0000313" key="14">
    <source>
        <dbReference type="EnsemblMetazoa" id="AALFPA23_001120.P882"/>
    </source>
</evidence>
<feature type="transmembrane region" description="Helical" evidence="12">
    <location>
        <begin position="652"/>
        <end position="671"/>
    </location>
</feature>
<keyword evidence="8 12" id="KW-0256">Endoplasmic reticulum</keyword>
<evidence type="ECO:0000256" key="11">
    <source>
        <dbReference type="ARBA" id="ARBA00023180"/>
    </source>
</evidence>
<feature type="transmembrane region" description="Helical" evidence="12">
    <location>
        <begin position="751"/>
        <end position="769"/>
    </location>
</feature>
<evidence type="ECO:0000256" key="8">
    <source>
        <dbReference type="ARBA" id="ARBA00022824"/>
    </source>
</evidence>
<dbReference type="Gene3D" id="3.40.720.10">
    <property type="entry name" value="Alkaline Phosphatase, subunit A"/>
    <property type="match status" value="1"/>
</dbReference>
<dbReference type="GeneID" id="109411792"/>
<evidence type="ECO:0000256" key="3">
    <source>
        <dbReference type="ARBA" id="ARBA00008400"/>
    </source>
</evidence>
<keyword evidence="7 12" id="KW-0812">Transmembrane</keyword>
<protein>
    <recommendedName>
        <fullName evidence="4 12">GPI ethanolamine phosphate transferase 1</fullName>
        <ecNumber evidence="12">2.-.-.-</ecNumber>
    </recommendedName>
</protein>
<evidence type="ECO:0000256" key="9">
    <source>
        <dbReference type="ARBA" id="ARBA00022989"/>
    </source>
</evidence>
<feature type="transmembrane region" description="Helical" evidence="12">
    <location>
        <begin position="789"/>
        <end position="810"/>
    </location>
</feature>
<name>A0ABM1XMV4_AEDAL</name>
<accession>A0ABM1XMV4</accession>
<reference evidence="14" key="2">
    <citation type="submission" date="2025-05" db="UniProtKB">
        <authorList>
            <consortium name="EnsemblMetazoa"/>
        </authorList>
    </citation>
    <scope>IDENTIFICATION</scope>
    <source>
        <strain evidence="14">Foshan</strain>
    </source>
</reference>
<dbReference type="InterPro" id="IPR037671">
    <property type="entry name" value="PIGN_N"/>
</dbReference>
<dbReference type="CDD" id="cd16020">
    <property type="entry name" value="GPI_EPT_1"/>
    <property type="match status" value="1"/>
</dbReference>
<keyword evidence="10 12" id="KW-0472">Membrane</keyword>
<feature type="transmembrane region" description="Helical" evidence="12">
    <location>
        <begin position="469"/>
        <end position="487"/>
    </location>
</feature>
<dbReference type="InterPro" id="IPR017852">
    <property type="entry name" value="GPI_EtnP_transferase_1_C"/>
</dbReference>
<keyword evidence="5 12" id="KW-0337">GPI-anchor biosynthesis</keyword>
<dbReference type="PANTHER" id="PTHR12250:SF0">
    <property type="entry name" value="GPI ETHANOLAMINE PHOSPHATE TRANSFERASE 1"/>
    <property type="match status" value="1"/>
</dbReference>
<organism evidence="14 15">
    <name type="scientific">Aedes albopictus</name>
    <name type="common">Asian tiger mosquito</name>
    <name type="synonym">Stegomyia albopicta</name>
    <dbReference type="NCBI Taxonomy" id="7160"/>
    <lineage>
        <taxon>Eukaryota</taxon>
        <taxon>Metazoa</taxon>
        <taxon>Ecdysozoa</taxon>
        <taxon>Arthropoda</taxon>
        <taxon>Hexapoda</taxon>
        <taxon>Insecta</taxon>
        <taxon>Pterygota</taxon>
        <taxon>Neoptera</taxon>
        <taxon>Endopterygota</taxon>
        <taxon>Diptera</taxon>
        <taxon>Nematocera</taxon>
        <taxon>Culicoidea</taxon>
        <taxon>Culicidae</taxon>
        <taxon>Culicinae</taxon>
        <taxon>Aedini</taxon>
        <taxon>Aedes</taxon>
        <taxon>Stegomyia</taxon>
    </lineage>
</organism>
<dbReference type="InterPro" id="IPR017850">
    <property type="entry name" value="Alkaline_phosphatase_core_sf"/>
</dbReference>
<sequence>MLRFVVVAVLIHVLFLLSIFYIYFQSPILHDLPIGTDHGNAPADRVVVFIADGLRAESFLQHGANRTTYLQEVIVSKGAFGISNTRVPTESRPGHVALFAGLYEDPSAIFKGWKENPVEFDSVFNRSQATYSWGSPDILSIFSNKMDPGKIFADSYSAEVEQFSTTSNTSVLDLWVFDKVKLFLENAENVKAISSKKKVILFLHLLGMDTSGHVHKPYSSLFTENLIVVDRGIKQIVQLIDRVTNNDQKTAYVFTSDHGMTDKGSHGSGHPVETETPFVAWGAGVQHWKDTWVENSVKNAIIDGVIVPRWDMNQADVAPLISALLGMAVPKNSCGKLPRQYLNATDIYVVDFMRTNAEQLYQQYYRYRHQSSAKVFQWNVSQKESDYVKMISKLKNDIELVYRAKNYNQVITLCDVLMDLTLEAIEFYQTYYKHELLFTLTIAMAGWMLIVLGKIFVFEEALSRINWKLICGGVFVAAVIIGYNILQNTPKTVTFYFVLPVFLWVPVLSSLKAYLKVVNINVIWQSVIFIGCAEMCVLAFFQRSVLSLFLVGNTLYLVYHLKRRPGSSSVFLLMSTNIALAIFPILPVVEKDSNHPWLLVSGVLLWCIANVFVLMKSTENNIYRNMQSVICLVLTVNLLISIYMIEHGISMCWLNYVSSWICFVLSFIMPFFTSTSIAIRLTAIVVSYAAPYIMLSLSYEPLFLFAFSTSMFSWLQAENDIACSNQKISKLFFSYKAKHNKMVDFGDFRRLLTFVFYILVSFFGTGNMATVSSFDPNWVRLLVSTFSPFLMTSLIVLKLLIPILVSVCILKSLHIITKVKAQTLFLLIFIICDLMCLHFFYLIKNKGSWLEIGSSISHFVIMECTTIVLTILYGCATLLTEFSFVKGDSNQQGYISYVLPYDSKNQ</sequence>
<comment type="pathway">
    <text evidence="2 12">Glycolipid biosynthesis; glycosylphosphatidylinositol-anchor biosynthesis.</text>
</comment>
<reference evidence="15" key="1">
    <citation type="journal article" date="2015" name="Proc. Natl. Acad. Sci. U.S.A.">
        <title>Genome sequence of the Asian Tiger mosquito, Aedes albopictus, reveals insights into its biology, genetics, and evolution.</title>
        <authorList>
            <person name="Chen X.G."/>
            <person name="Jiang X."/>
            <person name="Gu J."/>
            <person name="Xu M."/>
            <person name="Wu Y."/>
            <person name="Deng Y."/>
            <person name="Zhang C."/>
            <person name="Bonizzoni M."/>
            <person name="Dermauw W."/>
            <person name="Vontas J."/>
            <person name="Armbruster P."/>
            <person name="Huang X."/>
            <person name="Yang Y."/>
            <person name="Zhang H."/>
            <person name="He W."/>
            <person name="Peng H."/>
            <person name="Liu Y."/>
            <person name="Wu K."/>
            <person name="Chen J."/>
            <person name="Lirakis M."/>
            <person name="Topalis P."/>
            <person name="Van Leeuwen T."/>
            <person name="Hall A.B."/>
            <person name="Jiang X."/>
            <person name="Thorpe C."/>
            <person name="Mueller R.L."/>
            <person name="Sun C."/>
            <person name="Waterhouse R.M."/>
            <person name="Yan G."/>
            <person name="Tu Z.J."/>
            <person name="Fang X."/>
            <person name="James A.A."/>
        </authorList>
    </citation>
    <scope>NUCLEOTIDE SEQUENCE [LARGE SCALE GENOMIC DNA]</scope>
    <source>
        <strain evidence="15">Foshan</strain>
    </source>
</reference>
<evidence type="ECO:0000256" key="1">
    <source>
        <dbReference type="ARBA" id="ARBA00004477"/>
    </source>
</evidence>